<dbReference type="EMBL" id="FMZE01000007">
    <property type="protein sequence ID" value="SDD31221.1"/>
    <property type="molecule type" value="Genomic_DNA"/>
</dbReference>
<dbReference type="STRING" id="530584.SAMN05421630_107236"/>
<dbReference type="InterPro" id="IPR045851">
    <property type="entry name" value="AMP-bd_C_sf"/>
</dbReference>
<proteinExistence type="inferred from homology"/>
<gene>
    <name evidence="3" type="ORF">SAMN05421630_107236</name>
</gene>
<dbReference type="OrthoDB" id="9803968at2"/>
<comment type="similarity">
    <text evidence="1">Belongs to the ATP-dependent AMP-binding enzyme family.</text>
</comment>
<keyword evidence="2" id="KW-0436">Ligase</keyword>
<dbReference type="Pfam" id="PF00501">
    <property type="entry name" value="AMP-binding"/>
    <property type="match status" value="1"/>
</dbReference>
<dbReference type="InterPro" id="IPR000873">
    <property type="entry name" value="AMP-dep_synth/lig_dom"/>
</dbReference>
<dbReference type="RefSeq" id="WP_091807128.1">
    <property type="nucleotide sequence ID" value="NZ_CP016353.1"/>
</dbReference>
<dbReference type="Proteomes" id="UP000199494">
    <property type="component" value="Unassembled WGS sequence"/>
</dbReference>
<dbReference type="InterPro" id="IPR025110">
    <property type="entry name" value="AMP-bd_C"/>
</dbReference>
<reference evidence="3 4" key="1">
    <citation type="submission" date="2016-10" db="EMBL/GenBank/DDBJ databases">
        <authorList>
            <person name="de Groot N.N."/>
        </authorList>
    </citation>
    <scope>NUCLEOTIDE SEQUENCE [LARGE SCALE GENOMIC DNA]</scope>
    <source>
        <strain evidence="3 4">CGMCC 4.5506</strain>
    </source>
</reference>
<accession>A0A1G6TQ93</accession>
<evidence type="ECO:0000256" key="1">
    <source>
        <dbReference type="ARBA" id="ARBA00006432"/>
    </source>
</evidence>
<dbReference type="Gene3D" id="3.40.50.12780">
    <property type="entry name" value="N-terminal domain of ligase-like"/>
    <property type="match status" value="1"/>
</dbReference>
<dbReference type="PANTHER" id="PTHR43201">
    <property type="entry name" value="ACYL-COA SYNTHETASE"/>
    <property type="match status" value="1"/>
</dbReference>
<dbReference type="GO" id="GO:0006631">
    <property type="term" value="P:fatty acid metabolic process"/>
    <property type="evidence" value="ECO:0007669"/>
    <property type="project" value="TreeGrafter"/>
</dbReference>
<dbReference type="PANTHER" id="PTHR43201:SF5">
    <property type="entry name" value="MEDIUM-CHAIN ACYL-COA LIGASE ACSF2, MITOCHONDRIAL"/>
    <property type="match status" value="1"/>
</dbReference>
<protein>
    <submittedName>
        <fullName evidence="3">Fatty-acyl-CoA synthase</fullName>
    </submittedName>
</protein>
<dbReference type="InterPro" id="IPR042099">
    <property type="entry name" value="ANL_N_sf"/>
</dbReference>
<name>A0A1G6TQ93_9PSEU</name>
<dbReference type="GO" id="GO:0031956">
    <property type="term" value="F:medium-chain fatty acid-CoA ligase activity"/>
    <property type="evidence" value="ECO:0007669"/>
    <property type="project" value="TreeGrafter"/>
</dbReference>
<keyword evidence="4" id="KW-1185">Reference proteome</keyword>
<evidence type="ECO:0000313" key="4">
    <source>
        <dbReference type="Proteomes" id="UP000199494"/>
    </source>
</evidence>
<dbReference type="Gene3D" id="3.30.300.30">
    <property type="match status" value="1"/>
</dbReference>
<dbReference type="AlphaFoldDB" id="A0A1G6TQ93"/>
<evidence type="ECO:0000256" key="2">
    <source>
        <dbReference type="ARBA" id="ARBA00022598"/>
    </source>
</evidence>
<sequence length="573" mass="61156">MTTTETSSHQAPALSVAAAAGAPTGPGGWAEAVPLGDVVVRAAALWPRAEALVFPRERLTFARLAEDVELAARALRAMGVGPGDHVGVLMANCPDFARISYGAAMIGAVAVLINARYQGDDLAHVLGDAGIKVLVSAAQSGQPFALTARIEAAIPELDPGRADAFPVPSVPALEAVVVLGDENDENTAPAYLTAERFYADAARVSPEEVHALRRQVPLRGIGMMMYTSGTTAKPKGCALSHEMVVRNAIAVAERLDVHGADRFWDPLPMFHMSSVLPMNGCFYVGATFMSMEHFEPDAAIAMLRRVRLTHFYPTFPTITQAVTNHPDFSTVDWSDVRVVNGVAPPATLRALQGRFPHAAVVTAYGSTETGGCVSFSVPTDTLEQRTNTSGPPFPGIQIRIADPESGAEVATGERGEICVRGYSMFEGYHNAPEETAAVIDAEGWFHTGDIGAVDADGRISYLGRLKDMLKVGGENVAAVEIEEALQQHPAVNIAQVVGIPDERLVEVPAAAVELRAGKAVTGEELGDWLHGRIASFKLPRHIRLVEEWPMAATKIQKFRLREAICAELGIELP</sequence>
<evidence type="ECO:0000313" key="3">
    <source>
        <dbReference type="EMBL" id="SDD31221.1"/>
    </source>
</evidence>
<dbReference type="Pfam" id="PF13193">
    <property type="entry name" value="AMP-binding_C"/>
    <property type="match status" value="1"/>
</dbReference>
<organism evidence="3 4">
    <name type="scientific">Prauserella marina</name>
    <dbReference type="NCBI Taxonomy" id="530584"/>
    <lineage>
        <taxon>Bacteria</taxon>
        <taxon>Bacillati</taxon>
        <taxon>Actinomycetota</taxon>
        <taxon>Actinomycetes</taxon>
        <taxon>Pseudonocardiales</taxon>
        <taxon>Pseudonocardiaceae</taxon>
        <taxon>Prauserella</taxon>
    </lineage>
</organism>
<dbReference type="SUPFAM" id="SSF56801">
    <property type="entry name" value="Acetyl-CoA synthetase-like"/>
    <property type="match status" value="1"/>
</dbReference>